<dbReference type="EMBL" id="LR796725">
    <property type="protein sequence ID" value="CAB4162288.1"/>
    <property type="molecule type" value="Genomic_DNA"/>
</dbReference>
<reference evidence="1" key="1">
    <citation type="submission" date="2020-04" db="EMBL/GenBank/DDBJ databases">
        <authorList>
            <person name="Chiriac C."/>
            <person name="Salcher M."/>
            <person name="Ghai R."/>
            <person name="Kavagutti S V."/>
        </authorList>
    </citation>
    <scope>NUCLEOTIDE SEQUENCE</scope>
</reference>
<name>A0A6J5NYZ8_9CAUD</name>
<accession>A0A6J5NYZ8</accession>
<evidence type="ECO:0000313" key="1">
    <source>
        <dbReference type="EMBL" id="CAB4162288.1"/>
    </source>
</evidence>
<proteinExistence type="predicted"/>
<protein>
    <submittedName>
        <fullName evidence="1">Uncharacterized protein</fullName>
    </submittedName>
</protein>
<gene>
    <name evidence="1" type="ORF">UFOVP775_25</name>
</gene>
<organism evidence="1">
    <name type="scientific">uncultured Caudovirales phage</name>
    <dbReference type="NCBI Taxonomy" id="2100421"/>
    <lineage>
        <taxon>Viruses</taxon>
        <taxon>Duplodnaviria</taxon>
        <taxon>Heunggongvirae</taxon>
        <taxon>Uroviricota</taxon>
        <taxon>Caudoviricetes</taxon>
        <taxon>Peduoviridae</taxon>
        <taxon>Maltschvirus</taxon>
        <taxon>Maltschvirus maltsch</taxon>
    </lineage>
</organism>
<sequence length="78" mass="8780">MKVSDELLQQVDRFSKTRSFSLNAPLKKELSAWYKFAGHGKLNIGCATCIRNGMSKLLTSVNEGEQLKPKIHFIGIKQ</sequence>